<protein>
    <submittedName>
        <fullName evidence="1">Putative phosphonatase-like hydrolase</fullName>
    </submittedName>
</protein>
<dbReference type="SFLD" id="SFLDS00003">
    <property type="entry name" value="Haloacid_Dehalogenase"/>
    <property type="match status" value="1"/>
</dbReference>
<dbReference type="AlphaFoldDB" id="C2G3B8"/>
<dbReference type="InterPro" id="IPR036412">
    <property type="entry name" value="HAD-like_sf"/>
</dbReference>
<name>C2G3B8_SPHSI</name>
<proteinExistence type="predicted"/>
<dbReference type="RefSeq" id="WP_003003337.1">
    <property type="nucleotide sequence ID" value="NZ_GG668630.1"/>
</dbReference>
<dbReference type="GO" id="GO:0005829">
    <property type="term" value="C:cytosol"/>
    <property type="evidence" value="ECO:0007669"/>
    <property type="project" value="TreeGrafter"/>
</dbReference>
<dbReference type="GO" id="GO:0006281">
    <property type="term" value="P:DNA repair"/>
    <property type="evidence" value="ECO:0007669"/>
    <property type="project" value="TreeGrafter"/>
</dbReference>
<sequence>MSKIKLALFDMAGTTVQDNREVEKCFFEAIRATQLEVSSEKINSMMGWSKYRVFETIWKDEIGENHPSFKDKVDESYAFFCNTLEHHYETYGAKPYDGVPEVFEFCRENDIRIALTTGFYRKVTAIILRKLDWDKDLDSNYIRLHNTSNNIINCSVSSSDVVNGRPEPDMIHLAMEKCQIRDAATVFNIGDTPSDLQSAHRANVGYSVGSLYGTHTVHELNYYPSDKLIHQPLEIIELIKAL</sequence>
<dbReference type="Gene3D" id="3.40.50.1000">
    <property type="entry name" value="HAD superfamily/HAD-like"/>
    <property type="match status" value="1"/>
</dbReference>
<gene>
    <name evidence="1" type="ORF">HMPREF0765_4074</name>
</gene>
<dbReference type="EMBL" id="ACHB01000091">
    <property type="protein sequence ID" value="EEI90487.1"/>
    <property type="molecule type" value="Genomic_DNA"/>
</dbReference>
<dbReference type="PANTHER" id="PTHR43434:SF19">
    <property type="entry name" value="PHOSPHONOACETALDEHYDE HYDROLASE"/>
    <property type="match status" value="1"/>
</dbReference>
<dbReference type="Pfam" id="PF00702">
    <property type="entry name" value="Hydrolase"/>
    <property type="match status" value="1"/>
</dbReference>
<dbReference type="HOGENOM" id="CLU_045011_12_1_10"/>
<evidence type="ECO:0000313" key="2">
    <source>
        <dbReference type="Proteomes" id="UP000006241"/>
    </source>
</evidence>
<organism evidence="1 2">
    <name type="scientific">Sphingobacterium spiritivorum ATCC 33300</name>
    <dbReference type="NCBI Taxonomy" id="525372"/>
    <lineage>
        <taxon>Bacteria</taxon>
        <taxon>Pseudomonadati</taxon>
        <taxon>Bacteroidota</taxon>
        <taxon>Sphingobacteriia</taxon>
        <taxon>Sphingobacteriales</taxon>
        <taxon>Sphingobacteriaceae</taxon>
        <taxon>Sphingobacterium</taxon>
    </lineage>
</organism>
<dbReference type="GO" id="GO:0008967">
    <property type="term" value="F:phosphoglycolate phosphatase activity"/>
    <property type="evidence" value="ECO:0007669"/>
    <property type="project" value="TreeGrafter"/>
</dbReference>
<dbReference type="SFLD" id="SFLDG01129">
    <property type="entry name" value="C1.5:_HAD__Beta-PGM__Phosphata"/>
    <property type="match status" value="1"/>
</dbReference>
<dbReference type="InterPro" id="IPR023214">
    <property type="entry name" value="HAD_sf"/>
</dbReference>
<comment type="caution">
    <text evidence="1">The sequence shown here is derived from an EMBL/GenBank/DDBJ whole genome shotgun (WGS) entry which is preliminary data.</text>
</comment>
<evidence type="ECO:0000313" key="1">
    <source>
        <dbReference type="EMBL" id="EEI90487.1"/>
    </source>
</evidence>
<dbReference type="SUPFAM" id="SSF56784">
    <property type="entry name" value="HAD-like"/>
    <property type="match status" value="1"/>
</dbReference>
<reference evidence="1 2" key="1">
    <citation type="submission" date="2009-01" db="EMBL/GenBank/DDBJ databases">
        <authorList>
            <person name="Qin X."/>
            <person name="Bachman B."/>
            <person name="Battles P."/>
            <person name="Bell A."/>
            <person name="Bess C."/>
            <person name="Bickham C."/>
            <person name="Chaboub L."/>
            <person name="Chen D."/>
            <person name="Coyle M."/>
            <person name="Deiros D.R."/>
            <person name="Dinh H."/>
            <person name="Forbes L."/>
            <person name="Fowler G."/>
            <person name="Francisco L."/>
            <person name="Fu Q."/>
            <person name="Gubbala S."/>
            <person name="Hale W."/>
            <person name="Han Y."/>
            <person name="Hemphill L."/>
            <person name="Highlander S.K."/>
            <person name="Hirani K."/>
            <person name="Hogues M."/>
            <person name="Jackson L."/>
            <person name="Jakkamsetti A."/>
            <person name="Javaid M."/>
            <person name="Jiang H."/>
            <person name="Korchina V."/>
            <person name="Kovar C."/>
            <person name="Lara F."/>
            <person name="Lee S."/>
            <person name="Mata R."/>
            <person name="Mathew T."/>
            <person name="Moen C."/>
            <person name="Morales K."/>
            <person name="Munidasa M."/>
            <person name="Nazareth L."/>
            <person name="Ngo R."/>
            <person name="Nguyen L."/>
            <person name="Okwuonu G."/>
            <person name="Ongeri F."/>
            <person name="Patil S."/>
            <person name="Petrosino J."/>
            <person name="Pham C."/>
            <person name="Pham P."/>
            <person name="Pu L.-L."/>
            <person name="Puazo M."/>
            <person name="Raj R."/>
            <person name="Reid J."/>
            <person name="Rouhana J."/>
            <person name="Saada N."/>
            <person name="Shang Y."/>
            <person name="Simmons D."/>
            <person name="Thornton R."/>
            <person name="Warren J."/>
            <person name="Weissenberger G."/>
            <person name="Zhang J."/>
            <person name="Zhang L."/>
            <person name="Zhou C."/>
            <person name="Zhu D."/>
            <person name="Muzny D."/>
            <person name="Worley K."/>
            <person name="Gibbs R."/>
        </authorList>
    </citation>
    <scope>NUCLEOTIDE SEQUENCE [LARGE SCALE GENOMIC DNA]</scope>
    <source>
        <strain evidence="1 2">ATCC 33300</strain>
    </source>
</reference>
<keyword evidence="1" id="KW-0378">Hydrolase</keyword>
<dbReference type="InterPro" id="IPR050155">
    <property type="entry name" value="HAD-like_hydrolase_sf"/>
</dbReference>
<accession>C2G3B8</accession>
<dbReference type="Proteomes" id="UP000006241">
    <property type="component" value="Unassembled WGS sequence"/>
</dbReference>
<dbReference type="PANTHER" id="PTHR43434">
    <property type="entry name" value="PHOSPHOGLYCOLATE PHOSPHATASE"/>
    <property type="match status" value="1"/>
</dbReference>